<evidence type="ECO:0000256" key="9">
    <source>
        <dbReference type="ARBA" id="ARBA00023004"/>
    </source>
</evidence>
<dbReference type="GO" id="GO:0046872">
    <property type="term" value="F:metal ion binding"/>
    <property type="evidence" value="ECO:0007669"/>
    <property type="project" value="UniProtKB-KW"/>
</dbReference>
<keyword evidence="8 12" id="KW-1133">Transmembrane helix</keyword>
<reference evidence="15" key="2">
    <citation type="journal article" date="2007" name="PLoS Biol.">
        <title>Survey sequencing and comparative analysis of the elephant shark (Callorhinchus milii) genome.</title>
        <authorList>
            <person name="Venkatesh B."/>
            <person name="Kirkness E.F."/>
            <person name="Loh Y.H."/>
            <person name="Halpern A.L."/>
            <person name="Lee A.P."/>
            <person name="Johnson J."/>
            <person name="Dandona N."/>
            <person name="Viswanathan L.D."/>
            <person name="Tay A."/>
            <person name="Venter J.C."/>
            <person name="Strausberg R.L."/>
            <person name="Brenner S."/>
        </authorList>
    </citation>
    <scope>NUCLEOTIDE SEQUENCE [LARGE SCALE GENOMIC DNA]</scope>
</reference>
<sequence>MVGVGELLVGERVRVLAVMVMAVMAAVAVTDLEGLFSWHPFLMTLAFSFIMTEAILLFSPECSPVPSYSRKIKVRLHWLLQGLATVCALFGLAAISYNKALNNKPHFASWHGLCGLVTVICTCLQSVGGIFLFYPKLMRKWSLAKLKLYHSISGLVLHMLGSTSLLLGMCSTWFTVAVSGISWYMLALCPLLIALVIMNQITNSHRMKKRMQV</sequence>
<dbReference type="AlphaFoldDB" id="A0A4W3HPM4"/>
<feature type="transmembrane region" description="Helical" evidence="12">
    <location>
        <begin position="181"/>
        <end position="201"/>
    </location>
</feature>
<feature type="transmembrane region" description="Helical" evidence="12">
    <location>
        <begin position="36"/>
        <end position="58"/>
    </location>
</feature>
<evidence type="ECO:0000259" key="13">
    <source>
        <dbReference type="PROSITE" id="PS50939"/>
    </source>
</evidence>
<keyword evidence="3" id="KW-0813">Transport</keyword>
<protein>
    <recommendedName>
        <fullName evidence="11">ascorbate ferrireductase (transmembrane)</fullName>
        <ecNumber evidence="11">7.2.1.3</ecNumber>
    </recommendedName>
</protein>
<dbReference type="STRING" id="7868.ENSCMIP00000017230"/>
<reference evidence="14" key="4">
    <citation type="submission" date="2025-08" db="UniProtKB">
        <authorList>
            <consortium name="Ensembl"/>
        </authorList>
    </citation>
    <scope>IDENTIFICATION</scope>
</reference>
<feature type="transmembrane region" description="Helical" evidence="12">
    <location>
        <begin position="155"/>
        <end position="175"/>
    </location>
</feature>
<dbReference type="InParanoid" id="A0A4W3HPM4"/>
<evidence type="ECO:0000256" key="8">
    <source>
        <dbReference type="ARBA" id="ARBA00022989"/>
    </source>
</evidence>
<dbReference type="CDD" id="cd08761">
    <property type="entry name" value="Cyt_b561_CYB561D2_like"/>
    <property type="match status" value="1"/>
</dbReference>
<comment type="subcellular location">
    <subcellularLocation>
        <location evidence="2">Membrane</location>
        <topology evidence="2">Multi-pass membrane protein</topology>
    </subcellularLocation>
</comment>
<keyword evidence="4" id="KW-0349">Heme</keyword>
<evidence type="ECO:0000256" key="12">
    <source>
        <dbReference type="SAM" id="Phobius"/>
    </source>
</evidence>
<dbReference type="Gene3D" id="1.20.120.1770">
    <property type="match status" value="1"/>
</dbReference>
<name>A0A4W3HPM4_CALMI</name>
<feature type="transmembrane region" description="Helical" evidence="12">
    <location>
        <begin position="78"/>
        <end position="97"/>
    </location>
</feature>
<organism evidence="14 15">
    <name type="scientific">Callorhinchus milii</name>
    <name type="common">Ghost shark</name>
    <dbReference type="NCBI Taxonomy" id="7868"/>
    <lineage>
        <taxon>Eukaryota</taxon>
        <taxon>Metazoa</taxon>
        <taxon>Chordata</taxon>
        <taxon>Craniata</taxon>
        <taxon>Vertebrata</taxon>
        <taxon>Chondrichthyes</taxon>
        <taxon>Holocephali</taxon>
        <taxon>Chimaeriformes</taxon>
        <taxon>Callorhinchidae</taxon>
        <taxon>Callorhinchus</taxon>
    </lineage>
</organism>
<evidence type="ECO:0000256" key="5">
    <source>
        <dbReference type="ARBA" id="ARBA00022692"/>
    </source>
</evidence>
<dbReference type="GO" id="GO:0016020">
    <property type="term" value="C:membrane"/>
    <property type="evidence" value="ECO:0007669"/>
    <property type="project" value="UniProtKB-SubCell"/>
</dbReference>
<dbReference type="InterPro" id="IPR006593">
    <property type="entry name" value="Cyt_b561/ferric_Rdtase_TM"/>
</dbReference>
<dbReference type="GO" id="GO:0140575">
    <property type="term" value="F:transmembrane monodehydroascorbate reductase activity"/>
    <property type="evidence" value="ECO:0007669"/>
    <property type="project" value="InterPro"/>
</dbReference>
<accession>A0A4W3HPM4</accession>
<evidence type="ECO:0000256" key="3">
    <source>
        <dbReference type="ARBA" id="ARBA00022448"/>
    </source>
</evidence>
<evidence type="ECO:0000256" key="11">
    <source>
        <dbReference type="ARBA" id="ARBA00024225"/>
    </source>
</evidence>
<dbReference type="GeneTree" id="ENSGT00440000038072"/>
<evidence type="ECO:0000256" key="1">
    <source>
        <dbReference type="ARBA" id="ARBA00001970"/>
    </source>
</evidence>
<evidence type="ECO:0000256" key="2">
    <source>
        <dbReference type="ARBA" id="ARBA00004141"/>
    </source>
</evidence>
<dbReference type="GO" id="GO:0005783">
    <property type="term" value="C:endoplasmic reticulum"/>
    <property type="evidence" value="ECO:0007669"/>
    <property type="project" value="TreeGrafter"/>
</dbReference>
<reference evidence="15" key="1">
    <citation type="journal article" date="2006" name="Science">
        <title>Ancient noncoding elements conserved in the human genome.</title>
        <authorList>
            <person name="Venkatesh B."/>
            <person name="Kirkness E.F."/>
            <person name="Loh Y.H."/>
            <person name="Halpern A.L."/>
            <person name="Lee A.P."/>
            <person name="Johnson J."/>
            <person name="Dandona N."/>
            <person name="Viswanathan L.D."/>
            <person name="Tay A."/>
            <person name="Venter J.C."/>
            <person name="Strausberg R.L."/>
            <person name="Brenner S."/>
        </authorList>
    </citation>
    <scope>NUCLEOTIDE SEQUENCE [LARGE SCALE GENOMIC DNA]</scope>
</reference>
<keyword evidence="6" id="KW-0479">Metal-binding</keyword>
<reference evidence="15" key="3">
    <citation type="journal article" date="2014" name="Nature">
        <title>Elephant shark genome provides unique insights into gnathostome evolution.</title>
        <authorList>
            <consortium name="International Elephant Shark Genome Sequencing Consortium"/>
            <person name="Venkatesh B."/>
            <person name="Lee A.P."/>
            <person name="Ravi V."/>
            <person name="Maurya A.K."/>
            <person name="Lian M.M."/>
            <person name="Swann J.B."/>
            <person name="Ohta Y."/>
            <person name="Flajnik M.F."/>
            <person name="Sutoh Y."/>
            <person name="Kasahara M."/>
            <person name="Hoon S."/>
            <person name="Gangu V."/>
            <person name="Roy S.W."/>
            <person name="Irimia M."/>
            <person name="Korzh V."/>
            <person name="Kondrychyn I."/>
            <person name="Lim Z.W."/>
            <person name="Tay B.H."/>
            <person name="Tohari S."/>
            <person name="Kong K.W."/>
            <person name="Ho S."/>
            <person name="Lorente-Galdos B."/>
            <person name="Quilez J."/>
            <person name="Marques-Bonet T."/>
            <person name="Raney B.J."/>
            <person name="Ingham P.W."/>
            <person name="Tay A."/>
            <person name="Hillier L.W."/>
            <person name="Minx P."/>
            <person name="Boehm T."/>
            <person name="Wilson R.K."/>
            <person name="Brenner S."/>
            <person name="Warren W.C."/>
        </authorList>
    </citation>
    <scope>NUCLEOTIDE SEQUENCE [LARGE SCALE GENOMIC DNA]</scope>
</reference>
<evidence type="ECO:0000256" key="7">
    <source>
        <dbReference type="ARBA" id="ARBA00022982"/>
    </source>
</evidence>
<dbReference type="Proteomes" id="UP000314986">
    <property type="component" value="Unassembled WGS sequence"/>
</dbReference>
<dbReference type="PANTHER" id="PTHR15422">
    <property type="entry name" value="OS05G0565100 PROTEIN"/>
    <property type="match status" value="1"/>
</dbReference>
<evidence type="ECO:0000256" key="6">
    <source>
        <dbReference type="ARBA" id="ARBA00022723"/>
    </source>
</evidence>
<reference evidence="14" key="5">
    <citation type="submission" date="2025-09" db="UniProtKB">
        <authorList>
            <consortium name="Ensembl"/>
        </authorList>
    </citation>
    <scope>IDENTIFICATION</scope>
</reference>
<dbReference type="Ensembl" id="ENSCMIT00000017568.1">
    <property type="protein sequence ID" value="ENSCMIP00000017230.1"/>
    <property type="gene ID" value="ENSCMIG00000008231.1"/>
</dbReference>
<dbReference type="PANTHER" id="PTHR15422:SF21">
    <property type="entry name" value="TRANSMEMBRANE REDUCTASE CYB561D2"/>
    <property type="match status" value="1"/>
</dbReference>
<dbReference type="InterPro" id="IPR045150">
    <property type="entry name" value="CYB561D1/2"/>
</dbReference>
<evidence type="ECO:0000256" key="10">
    <source>
        <dbReference type="ARBA" id="ARBA00023136"/>
    </source>
</evidence>
<dbReference type="EC" id="7.2.1.3" evidence="11"/>
<proteinExistence type="predicted"/>
<evidence type="ECO:0000313" key="14">
    <source>
        <dbReference type="Ensembl" id="ENSCMIP00000017230.1"/>
    </source>
</evidence>
<feature type="transmembrane region" description="Helical" evidence="12">
    <location>
        <begin position="109"/>
        <end position="134"/>
    </location>
</feature>
<keyword evidence="9" id="KW-0408">Iron</keyword>
<keyword evidence="15" id="KW-1185">Reference proteome</keyword>
<feature type="transmembrane region" description="Helical" evidence="12">
    <location>
        <begin position="12"/>
        <end position="30"/>
    </location>
</feature>
<dbReference type="PROSITE" id="PS50939">
    <property type="entry name" value="CYTOCHROME_B561"/>
    <property type="match status" value="1"/>
</dbReference>
<feature type="domain" description="Cytochrome b561" evidence="13">
    <location>
        <begin position="4"/>
        <end position="208"/>
    </location>
</feature>
<evidence type="ECO:0000256" key="4">
    <source>
        <dbReference type="ARBA" id="ARBA00022617"/>
    </source>
</evidence>
<dbReference type="GO" id="GO:0140571">
    <property type="term" value="F:transmembrane ascorbate ferrireductase activity"/>
    <property type="evidence" value="ECO:0007669"/>
    <property type="project" value="UniProtKB-EC"/>
</dbReference>
<dbReference type="OMA" id="IFYNKHL"/>
<keyword evidence="5 12" id="KW-0812">Transmembrane</keyword>
<dbReference type="SMART" id="SM00665">
    <property type="entry name" value="B561"/>
    <property type="match status" value="1"/>
</dbReference>
<keyword evidence="10 12" id="KW-0472">Membrane</keyword>
<dbReference type="Pfam" id="PF03188">
    <property type="entry name" value="Cytochrom_B561"/>
    <property type="match status" value="1"/>
</dbReference>
<keyword evidence="7" id="KW-0249">Electron transport</keyword>
<evidence type="ECO:0000313" key="15">
    <source>
        <dbReference type="Proteomes" id="UP000314986"/>
    </source>
</evidence>
<comment type="cofactor">
    <cofactor evidence="1">
        <name>heme b</name>
        <dbReference type="ChEBI" id="CHEBI:60344"/>
    </cofactor>
</comment>